<evidence type="ECO:0000313" key="2">
    <source>
        <dbReference type="EMBL" id="APF36558.1"/>
    </source>
</evidence>
<dbReference type="AlphaFoldDB" id="A0AAC9JMP4"/>
<gene>
    <name evidence="2" type="ORF">BOQ54_03825</name>
</gene>
<feature type="domain" description="Phasin" evidence="1">
    <location>
        <begin position="33"/>
        <end position="124"/>
    </location>
</feature>
<organism evidence="2 3">
    <name type="scientific">Chelatococcus daeguensis</name>
    <dbReference type="NCBI Taxonomy" id="444444"/>
    <lineage>
        <taxon>Bacteria</taxon>
        <taxon>Pseudomonadati</taxon>
        <taxon>Pseudomonadota</taxon>
        <taxon>Alphaproteobacteria</taxon>
        <taxon>Hyphomicrobiales</taxon>
        <taxon>Chelatococcaceae</taxon>
        <taxon>Chelatococcus</taxon>
    </lineage>
</organism>
<evidence type="ECO:0000313" key="3">
    <source>
        <dbReference type="Proteomes" id="UP000182703"/>
    </source>
</evidence>
<dbReference type="Proteomes" id="UP000182703">
    <property type="component" value="Chromosome"/>
</dbReference>
<accession>A0AAC9JMP4</accession>
<dbReference type="RefSeq" id="WP_055460359.1">
    <property type="nucleotide sequence ID" value="NZ_CP018095.1"/>
</dbReference>
<protein>
    <submittedName>
        <fullName evidence="2">Phasin</fullName>
    </submittedName>
</protein>
<dbReference type="InterPro" id="IPR018968">
    <property type="entry name" value="Phasin"/>
</dbReference>
<name>A0AAC9JMP4_9HYPH</name>
<sequence>MDAKDMPNYEIPAEMRDFAERSVEQARKAFDGFIAAAQRAVTAFEGSATTVQSSTQDLTHRTLSFAEQNIAAAFDLAQKLVRAKDMQEAMQLQADYLQKQLASLQAQMKEFGFAAEKAVGEATKRKA</sequence>
<proteinExistence type="predicted"/>
<reference evidence="2 3" key="1">
    <citation type="submission" date="2016-11" db="EMBL/GenBank/DDBJ databases">
        <title>Complete genome sequence of the aerobically denitrifying bacterium Chelatococcus daeguensis TAD1.</title>
        <authorList>
            <person name="Yang Y."/>
            <person name="Huang S."/>
            <person name="Lin E."/>
        </authorList>
    </citation>
    <scope>NUCLEOTIDE SEQUENCE [LARGE SCALE GENOMIC DNA]</scope>
    <source>
        <strain evidence="2 3">TAD1</strain>
    </source>
</reference>
<dbReference type="EMBL" id="CP018095">
    <property type="protein sequence ID" value="APF36558.1"/>
    <property type="molecule type" value="Genomic_DNA"/>
</dbReference>
<dbReference type="Pfam" id="PF09361">
    <property type="entry name" value="Phasin_2"/>
    <property type="match status" value="1"/>
</dbReference>
<keyword evidence="3" id="KW-1185">Reference proteome</keyword>
<dbReference type="InterPro" id="IPR010234">
    <property type="entry name" value="Phasin_subfam-2"/>
</dbReference>
<dbReference type="KEGG" id="cdq:BOQ54_03825"/>
<dbReference type="NCBIfam" id="TIGR01985">
    <property type="entry name" value="phasin_2"/>
    <property type="match status" value="1"/>
</dbReference>
<evidence type="ECO:0000259" key="1">
    <source>
        <dbReference type="Pfam" id="PF09361"/>
    </source>
</evidence>